<keyword evidence="4" id="KW-1185">Reference proteome</keyword>
<feature type="region of interest" description="Disordered" evidence="1">
    <location>
        <begin position="942"/>
        <end position="961"/>
    </location>
</feature>
<feature type="compositionally biased region" description="Acidic residues" evidence="1">
    <location>
        <begin position="944"/>
        <end position="960"/>
    </location>
</feature>
<comment type="caution">
    <text evidence="3">The sequence shown here is derived from an EMBL/GenBank/DDBJ whole genome shotgun (WGS) entry which is preliminary data.</text>
</comment>
<evidence type="ECO:0000256" key="1">
    <source>
        <dbReference type="SAM" id="MobiDB-lite"/>
    </source>
</evidence>
<keyword evidence="2" id="KW-0812">Transmembrane</keyword>
<feature type="transmembrane region" description="Helical" evidence="2">
    <location>
        <begin position="121"/>
        <end position="139"/>
    </location>
</feature>
<evidence type="ECO:0000313" key="4">
    <source>
        <dbReference type="Proteomes" id="UP001189429"/>
    </source>
</evidence>
<sequence>MVVKTRRLDSCVCLASVLTLGLYYFFRPTRDMALLALTTSGRVLLVKREHDSILGSSPGTSLWFLMRVLLVLLGLVLVPLAVWIWLGTHGFGDDLRRAVGLLLDHPEAQELRGLLASQTKVYAVATGLFWAGFVAWVWVHRQRGYGARYRREFKAASIAAAQYIYTDGGRCRSCCVRRQRASSLRLFFGKYPTQQQLDERLASSVPEGRAVRPLQNMGGGAASVASDVQGTPRDPAMDDDNHAEVVQQYFPCMSIALLIGSLVAQGYTFASYVRELQWVVEASSYCQAEHAFTAPCTPSLCRQFAAEHAFNRPQFCDSVRLVSDDLICQGAQQPCCSGCVSGEILAFLGGSDPVSWAGTVNTVINYCTLLLALFASSVIVRHALGKAAETACLDLEFVQDCFNASADVYQMRDELASEFLNRVFQGATLQGGTRSSRPPLESVPVESRDAGAWTSQNMMPVKNVELVSKDIAPNWMRFFQEDYRLVTPSVAVGGECMVRVPTQCLGFMKDEAVLKAWTETPFLTPKEFWYLSAAAAGCALALVYYPTSWGGPLVSYPGEGACEDEFAVVPDAVGPRHDVLLCALGEPLLVLCLTLAAIPFLLAIRYFTFYSSQQCAVIVTTQRIFTVYFRPTSRLFNVCRAGVALRVEVFRHGGQVFYGRMTSRRPPWIQRLFMICHWKTGELVMQSRRGVLAMERMMGNIDELYDLVATQLSKDLEDLKVKDAYVQRSLPIMHGVQEASCRIEQGPNTDVKYLKWTSSVGNDPAPKKVITIAAGREEPIYMWSFVDNGSYTSPYRAYNDVVVTSDRIRLRSCLAFKTFDCRSCCCWCACFCSTIRQLVTGPQLPIMRSFLNFSHLAAFSTETSVKPRGVPVECPAYSALCACLTAAANCSPASCPGLLDCCRLPGSAPPRVQLWLKWMQRNAKAVQPDLVLSAKPYELREPPCGDEDEEAGQAADDSDGECCAGHLRSRRSCPADSEEVEDLRALMQLVLRREEERRARQR</sequence>
<keyword evidence="2" id="KW-1133">Transmembrane helix</keyword>
<organism evidence="3 4">
    <name type="scientific">Prorocentrum cordatum</name>
    <dbReference type="NCBI Taxonomy" id="2364126"/>
    <lineage>
        <taxon>Eukaryota</taxon>
        <taxon>Sar</taxon>
        <taxon>Alveolata</taxon>
        <taxon>Dinophyceae</taxon>
        <taxon>Prorocentrales</taxon>
        <taxon>Prorocentraceae</taxon>
        <taxon>Prorocentrum</taxon>
    </lineage>
</organism>
<name>A0ABN9S1I5_9DINO</name>
<evidence type="ECO:0000313" key="3">
    <source>
        <dbReference type="EMBL" id="CAK0825514.1"/>
    </source>
</evidence>
<evidence type="ECO:0000256" key="2">
    <source>
        <dbReference type="SAM" id="Phobius"/>
    </source>
</evidence>
<feature type="transmembrane region" description="Helical" evidence="2">
    <location>
        <begin position="588"/>
        <end position="607"/>
    </location>
</feature>
<keyword evidence="2" id="KW-0472">Membrane</keyword>
<reference evidence="3" key="1">
    <citation type="submission" date="2023-10" db="EMBL/GenBank/DDBJ databases">
        <authorList>
            <person name="Chen Y."/>
            <person name="Shah S."/>
            <person name="Dougan E. K."/>
            <person name="Thang M."/>
            <person name="Chan C."/>
        </authorList>
    </citation>
    <scope>NUCLEOTIDE SEQUENCE [LARGE SCALE GENOMIC DNA]</scope>
</reference>
<dbReference type="EMBL" id="CAUYUJ010008980">
    <property type="protein sequence ID" value="CAK0825514.1"/>
    <property type="molecule type" value="Genomic_DNA"/>
</dbReference>
<protein>
    <submittedName>
        <fullName evidence="3">Uncharacterized protein</fullName>
    </submittedName>
</protein>
<proteinExistence type="predicted"/>
<dbReference type="Proteomes" id="UP001189429">
    <property type="component" value="Unassembled WGS sequence"/>
</dbReference>
<feature type="transmembrane region" description="Helical" evidence="2">
    <location>
        <begin position="528"/>
        <end position="547"/>
    </location>
</feature>
<gene>
    <name evidence="3" type="ORF">PCOR1329_LOCUS25624</name>
</gene>
<accession>A0ABN9S1I5</accession>
<feature type="transmembrane region" description="Helical" evidence="2">
    <location>
        <begin position="62"/>
        <end position="86"/>
    </location>
</feature>